<dbReference type="Pfam" id="PF00501">
    <property type="entry name" value="AMP-binding"/>
    <property type="match status" value="2"/>
</dbReference>
<comment type="cofactor">
    <cofactor evidence="1">
        <name>pantetheine 4'-phosphate</name>
        <dbReference type="ChEBI" id="CHEBI:47942"/>
    </cofactor>
</comment>
<dbReference type="GO" id="GO:0043041">
    <property type="term" value="P:amino acid activation for nonribosomal peptide biosynthetic process"/>
    <property type="evidence" value="ECO:0007669"/>
    <property type="project" value="TreeGrafter"/>
</dbReference>
<dbReference type="PROSITE" id="PS50075">
    <property type="entry name" value="CARRIER"/>
    <property type="match status" value="2"/>
</dbReference>
<dbReference type="FunFam" id="1.10.1200.10:FF:000005">
    <property type="entry name" value="Nonribosomal peptide synthetase 1"/>
    <property type="match status" value="1"/>
</dbReference>
<dbReference type="InterPro" id="IPR020845">
    <property type="entry name" value="AMP-binding_CS"/>
</dbReference>
<dbReference type="InterPro" id="IPR010071">
    <property type="entry name" value="AA_adenyl_dom"/>
</dbReference>
<sequence>MTGPVDEQWPLTAAQSGVWFSASLGPDSSVYNVGERVEIHGPIDPEILGKAYEAALAEADTLRLAVVEGPEGPVQIFDRADPVPVRRLDFAGREGAAAAAEAWIASDVRSAFDLAQGPLYAPALLTVGPDFHILYSRYHHVVMDAWSSALITRRTARLYSDAVAGRPDSGTPLSPFRDLVEREASYRGSEEYEDDRRYWLKRMRDAPDPVTLSGRPYRAPQNILRRRTTLDAGVSERLRSAAAELGVSLSVWAVTATSAYVSAVTGESAITVGLPLSGRLDEIERNTPGMTVNVVPLHITVRPEISLQKLARKVWAQTTRASRHSRFRMEDLRRERMGVSGDNLPYGPVVNVMAFDYGILFDGHPAKASSLSQRHTDDFSFAFYEGEHEGPIELYFDANDQMYSRAEMDAHVERFLLFLERMAETLPDRPIGSISLLGAGERERVLEVWGSGRAAQVPDVTASAAFEAQVARTPDAAALVSADGGTVYSYAELNAHANRVARLLVEQGVGPEQLVALALPRSPDLIVGALAVLKAGAAYLPLDVEYPAERLRFMVGDARPSVLLVNSDAVPAGLADDGSVLSLSDPVVVERLAAMPVASATDLTDADRLAPLDADHPAYVVYTSGSTGTPKGVVAQHAGLVNLALAQSALWGIGAGSRVLQFASPSFDAAASEVFTALLTGGALVVADADRLMPGDSLSSTFVEAGVTHCTLPPSALGVLDPAKVPGALTLVVAGEACDPGAVGRWSVGRRMFNAYGPSEATVCATVSDPLAGAVVPPIGGPIANVRTYVLDAGLAPVPPGVPGELYVAGAGVARGYLNRPGLTGERFVADPFGPAGSRMYRTGDLAAWNDDGSLRFLGRTDDQVKLRGFRIELGEVEAALDAAPGVASAAAVIREDRPGDRRLVGYVVPDGAHGADGVVGVDVDQVKKAVAARLPDFMVPAAVVAIDALPLTPSGKVDRKALPAPDYIGTGTSSSRAPRDAREEILAALFADVLGVGRVGVEDSFFELGGHSLLAMRLLGRIRAVMGVDLAIRDLFAAPTISALARTVDATTHPVDRPALAPATRPDRMPLSFAQRRLWFLYRLEGPSATYNVPMVLRLSGALDVDALRAALNDVVARHEALRTVFPEVDGQPYQDIRPAADARTPMDVGAVTEAELSGAVERAVRRPIDLATELPLHVSLFTVTDAVDEHVLVLVLHHIAGDGWSMSPLAGDLGAAYAARCAGRVPTWAPLPVQYADYTLWQRQVLGDESDPSSVLTAQLGYWKQALAGLPERLELPTDHPYPEQAGYEGATVPVSVDADVHRALVELARSRQTTVFMVLQSALAVLLHRLGAGTDIPLGTPVAGRGEEELDDLVGFFVNTLVLRTDLSGDPTFTELLDRVCATNLGAYAHQDVPFEGLVEALNPNRSLAHHPLFQVMLAFNNVPRTTPDLVGVEVTPRTVRVQAARMDLSVSLAEQHDADGVADGISGVISYRTDLFEHGTVTAMAERLVRVLASVAIDAERRVGSIEVLSGEERHRLLEGRNDTAVPVPRATVPELVEARAQAAPDAVALIAGGAGSADSGSLTYGELNTPANRLAHHLIGQGVGPEHIVALALPRSPELITALVAVLKTGAAYLPIDTAYPPDRVRFMLEDSRPALVLTRTTTSALWPEDTRTVFLDDPALQDRLSIRPGTDPTDADRLAPLDPDHPAYVVYTSGSTGTPKGVVAQHAGLVNLALAQSALWGIGAGSRVLQFASPSFDAAASEVFTALLTGGALVVSEADRLMPGDALSSTFVGAGVTHCTLPPSALGVLDPAKVPTAMTLVVAGEACDPGTVGRWSAGRRMFNAYGPSEATVCATVSDPLAGAGVPPIGGPIANVRTYVLDAGLAPVPPGVPGELYVAGAGVARGYLNRPVLTAERFVADPYGPAGSRMYRTGDLAAWNDDGTLRYLGRTDDQVKLRGFRIELGEVEAALSAGPGVTAAAAVIREDRPGDRRLVGYVIAEGADGADGAVGIDIDQVKKTVAVRLPDHMVPAAVVAIDALPLTPNGKVDRKALPAPDYAPTTRTRAPGTPQEKALTDLFADVLGLDPDRVGVDDSFFALGGDSISSIVLVSRAREHGLDLSPRDVFRHQTARQLAHTTRRLAGAGHAPEGDDGTGTVPLTPIMRWLVEPEHTYEEFFQARLVQVPADVGHEQLVEVLQALVDRHDLLRARLTREGDIGDGDLVLSVPPARSPHALTADSALTRVDCADVTDSERERLLAEHATLARGRLAPRDGVMLQAVWFDHGPEVPGRLLLTVHHLVVDGVSWRILLPDLAAAGAAVLDGRTPDLAPVPTSFKRWAEQLHVLAAEPRTTDALGHWTESLTGSEPVLGRRPPSPDEDTAARLDTLRVTVPADLSEALLTRVPDTLHAGVEDVLVTAFVLAVNQWRTAYGVPGGASSATSLLVDVEGHGREDLFPGADTSRTVGWFTAVAPVRLDPGRVSWGEVRRGGPAAGRVLQRVKEQLSAASEQRIAYGLLRHLNPETAPGLAALPGAQVAFNYFGRTGRNRSNPEGDWLQVDGFTPTGGLDPRMRLTHALMVNAAATEGPSGPELSATWSWPRDVLTRGDVAQLGEGWVTHLKALAAHADGPDAVGRTPSDLSLVNLSQSQISRLEKKWRGRR</sequence>
<dbReference type="InterPro" id="IPR036736">
    <property type="entry name" value="ACP-like_sf"/>
</dbReference>
<dbReference type="GO" id="GO:0005737">
    <property type="term" value="C:cytoplasm"/>
    <property type="evidence" value="ECO:0007669"/>
    <property type="project" value="TreeGrafter"/>
</dbReference>
<dbReference type="EMBL" id="CP029191">
    <property type="protein sequence ID" value="QES44578.1"/>
    <property type="molecule type" value="Genomic_DNA"/>
</dbReference>
<dbReference type="InterPro" id="IPR001242">
    <property type="entry name" value="Condensation_dom"/>
</dbReference>
<dbReference type="Gene3D" id="3.30.300.30">
    <property type="match status" value="2"/>
</dbReference>
<dbReference type="PANTHER" id="PTHR45527">
    <property type="entry name" value="NONRIBOSOMAL PEPTIDE SYNTHETASE"/>
    <property type="match status" value="1"/>
</dbReference>
<evidence type="ECO:0000313" key="8">
    <source>
        <dbReference type="EMBL" id="QES44578.1"/>
    </source>
</evidence>
<keyword evidence="5" id="KW-0677">Repeat</keyword>
<dbReference type="FunFam" id="1.10.1200.10:FF:000016">
    <property type="entry name" value="Non-ribosomal peptide synthase"/>
    <property type="match status" value="1"/>
</dbReference>
<keyword evidence="3" id="KW-0596">Phosphopantetheine</keyword>
<comment type="similarity">
    <text evidence="2">Belongs to the ATP-dependent AMP-binding enzyme family.</text>
</comment>
<dbReference type="GO" id="GO:0003824">
    <property type="term" value="F:catalytic activity"/>
    <property type="evidence" value="ECO:0007669"/>
    <property type="project" value="InterPro"/>
</dbReference>
<dbReference type="Proteomes" id="UP000324015">
    <property type="component" value="Chromosome"/>
</dbReference>
<reference evidence="8 9" key="1">
    <citation type="submission" date="2018-05" db="EMBL/GenBank/DDBJ databases">
        <title>Streptomyces venezuelae.</title>
        <authorList>
            <person name="Kim W."/>
            <person name="Lee N."/>
            <person name="Cho B.-K."/>
        </authorList>
    </citation>
    <scope>NUCLEOTIDE SEQUENCE [LARGE SCALE GENOMIC DNA]</scope>
    <source>
        <strain evidence="8 9">ATCC 14585</strain>
    </source>
</reference>
<dbReference type="FunFam" id="3.30.559.30:FF:000001">
    <property type="entry name" value="Non-ribosomal peptide synthetase"/>
    <property type="match status" value="1"/>
</dbReference>
<dbReference type="NCBIfam" id="TIGR01733">
    <property type="entry name" value="AA-adenyl-dom"/>
    <property type="match status" value="2"/>
</dbReference>
<proteinExistence type="inferred from homology"/>
<dbReference type="GO" id="GO:0008610">
    <property type="term" value="P:lipid biosynthetic process"/>
    <property type="evidence" value="ECO:0007669"/>
    <property type="project" value="UniProtKB-ARBA"/>
</dbReference>
<dbReference type="CDD" id="cd19540">
    <property type="entry name" value="LCL_NRPS-like"/>
    <property type="match status" value="1"/>
</dbReference>
<dbReference type="RefSeq" id="WP_150186907.1">
    <property type="nucleotide sequence ID" value="NZ_CP029191.1"/>
</dbReference>
<evidence type="ECO:0000256" key="2">
    <source>
        <dbReference type="ARBA" id="ARBA00006432"/>
    </source>
</evidence>
<dbReference type="PROSITE" id="PS00012">
    <property type="entry name" value="PHOSPHOPANTETHEINE"/>
    <property type="match status" value="1"/>
</dbReference>
<accession>A0A5P2CS56</accession>
<evidence type="ECO:0000256" key="4">
    <source>
        <dbReference type="ARBA" id="ARBA00022553"/>
    </source>
</evidence>
<dbReference type="FunFam" id="2.30.38.10:FF:000001">
    <property type="entry name" value="Non-ribosomal peptide synthetase PvdI"/>
    <property type="match status" value="2"/>
</dbReference>
<dbReference type="InterPro" id="IPR025110">
    <property type="entry name" value="AMP-bd_C"/>
</dbReference>
<dbReference type="InterPro" id="IPR020806">
    <property type="entry name" value="PKS_PP-bd"/>
</dbReference>
<feature type="domain" description="Carrier" evidence="7">
    <location>
        <begin position="978"/>
        <end position="1053"/>
    </location>
</feature>
<organism evidence="8 9">
    <name type="scientific">Streptomyces venezuelae</name>
    <dbReference type="NCBI Taxonomy" id="54571"/>
    <lineage>
        <taxon>Bacteria</taxon>
        <taxon>Bacillati</taxon>
        <taxon>Actinomycetota</taxon>
        <taxon>Actinomycetes</taxon>
        <taxon>Kitasatosporales</taxon>
        <taxon>Streptomycetaceae</taxon>
        <taxon>Streptomyces</taxon>
    </lineage>
</organism>
<dbReference type="InterPro" id="IPR010060">
    <property type="entry name" value="NRPS_synth"/>
</dbReference>
<dbReference type="PROSITE" id="PS00455">
    <property type="entry name" value="AMP_BINDING"/>
    <property type="match status" value="2"/>
</dbReference>
<dbReference type="SUPFAM" id="SSF56801">
    <property type="entry name" value="Acetyl-CoA synthetase-like"/>
    <property type="match status" value="2"/>
</dbReference>
<dbReference type="SUPFAM" id="SSF47336">
    <property type="entry name" value="ACP-like"/>
    <property type="match status" value="2"/>
</dbReference>
<dbReference type="InterPro" id="IPR045851">
    <property type="entry name" value="AMP-bd_C_sf"/>
</dbReference>
<dbReference type="Gene3D" id="1.10.1200.10">
    <property type="entry name" value="ACP-like"/>
    <property type="match status" value="2"/>
</dbReference>
<evidence type="ECO:0000259" key="7">
    <source>
        <dbReference type="PROSITE" id="PS50075"/>
    </source>
</evidence>
<evidence type="ECO:0000313" key="9">
    <source>
        <dbReference type="Proteomes" id="UP000324015"/>
    </source>
</evidence>
<dbReference type="Pfam" id="PF00668">
    <property type="entry name" value="Condensation"/>
    <property type="match status" value="3"/>
</dbReference>
<evidence type="ECO:0000256" key="1">
    <source>
        <dbReference type="ARBA" id="ARBA00001957"/>
    </source>
</evidence>
<dbReference type="InterPro" id="IPR006162">
    <property type="entry name" value="Ppantetheine_attach_site"/>
</dbReference>
<dbReference type="SUPFAM" id="SSF52777">
    <property type="entry name" value="CoA-dependent acyltransferases"/>
    <property type="match status" value="6"/>
</dbReference>
<dbReference type="GO" id="GO:0031177">
    <property type="term" value="F:phosphopantetheine binding"/>
    <property type="evidence" value="ECO:0007669"/>
    <property type="project" value="InterPro"/>
</dbReference>
<dbReference type="Gene3D" id="3.30.559.10">
    <property type="entry name" value="Chloramphenicol acetyltransferase-like domain"/>
    <property type="match status" value="3"/>
</dbReference>
<dbReference type="Pfam" id="PF13193">
    <property type="entry name" value="AMP-binding_C"/>
    <property type="match status" value="2"/>
</dbReference>
<dbReference type="NCBIfam" id="TIGR01720">
    <property type="entry name" value="NRPS-para261"/>
    <property type="match status" value="1"/>
</dbReference>
<evidence type="ECO:0000256" key="5">
    <source>
        <dbReference type="ARBA" id="ARBA00022737"/>
    </source>
</evidence>
<keyword evidence="6" id="KW-0045">Antibiotic biosynthesis</keyword>
<dbReference type="FunFam" id="3.40.50.12780:FF:000012">
    <property type="entry name" value="Non-ribosomal peptide synthetase"/>
    <property type="match status" value="2"/>
</dbReference>
<protein>
    <submittedName>
        <fullName evidence="8">Non-ribosomal peptide synthetase</fullName>
    </submittedName>
</protein>
<dbReference type="SMART" id="SM00823">
    <property type="entry name" value="PKS_PP"/>
    <property type="match status" value="2"/>
</dbReference>
<dbReference type="GO" id="GO:0017000">
    <property type="term" value="P:antibiotic biosynthetic process"/>
    <property type="evidence" value="ECO:0007669"/>
    <property type="project" value="UniProtKB-KW"/>
</dbReference>
<dbReference type="Gene3D" id="2.30.38.10">
    <property type="entry name" value="Luciferase, Domain 3"/>
    <property type="match status" value="2"/>
</dbReference>
<dbReference type="InterPro" id="IPR009081">
    <property type="entry name" value="PP-bd_ACP"/>
</dbReference>
<dbReference type="PANTHER" id="PTHR45527:SF1">
    <property type="entry name" value="FATTY ACID SYNTHASE"/>
    <property type="match status" value="1"/>
</dbReference>
<evidence type="ECO:0000256" key="3">
    <source>
        <dbReference type="ARBA" id="ARBA00022450"/>
    </source>
</evidence>
<dbReference type="SMART" id="SM01294">
    <property type="entry name" value="PKS_PP_betabranch"/>
    <property type="match status" value="1"/>
</dbReference>
<dbReference type="Gene3D" id="3.40.50.980">
    <property type="match status" value="4"/>
</dbReference>
<dbReference type="FunFam" id="3.30.300.30:FF:000010">
    <property type="entry name" value="Enterobactin synthetase component F"/>
    <property type="match status" value="2"/>
</dbReference>
<evidence type="ECO:0000256" key="6">
    <source>
        <dbReference type="ARBA" id="ARBA00023194"/>
    </source>
</evidence>
<dbReference type="Pfam" id="PF00550">
    <property type="entry name" value="PP-binding"/>
    <property type="match status" value="2"/>
</dbReference>
<dbReference type="FunFam" id="3.40.50.980:FF:000001">
    <property type="entry name" value="Non-ribosomal peptide synthetase"/>
    <property type="match status" value="2"/>
</dbReference>
<dbReference type="Gene3D" id="3.30.559.30">
    <property type="entry name" value="Nonribosomal peptide synthetase, condensation domain"/>
    <property type="match status" value="3"/>
</dbReference>
<feature type="domain" description="Carrier" evidence="7">
    <location>
        <begin position="2051"/>
        <end position="2127"/>
    </location>
</feature>
<dbReference type="InterPro" id="IPR023213">
    <property type="entry name" value="CAT-like_dom_sf"/>
</dbReference>
<dbReference type="GO" id="GO:0044550">
    <property type="term" value="P:secondary metabolite biosynthetic process"/>
    <property type="evidence" value="ECO:0007669"/>
    <property type="project" value="UniProtKB-ARBA"/>
</dbReference>
<gene>
    <name evidence="8" type="ORF">DEJ49_29485</name>
</gene>
<dbReference type="GO" id="GO:0072330">
    <property type="term" value="P:monocarboxylic acid biosynthetic process"/>
    <property type="evidence" value="ECO:0007669"/>
    <property type="project" value="UniProtKB-ARBA"/>
</dbReference>
<name>A0A5P2CS56_STRVZ</name>
<keyword evidence="4" id="KW-0597">Phosphoprotein</keyword>
<dbReference type="InterPro" id="IPR000873">
    <property type="entry name" value="AMP-dep_synth/lig_dom"/>
</dbReference>